<comment type="caution">
    <text evidence="13">The sequence shown here is derived from an EMBL/GenBank/DDBJ whole genome shotgun (WGS) entry which is preliminary data.</text>
</comment>
<dbReference type="OrthoDB" id="527344at2759"/>
<dbReference type="Pfam" id="PF13691">
    <property type="entry name" value="Lactamase_B_4"/>
    <property type="match status" value="1"/>
</dbReference>
<feature type="compositionally biased region" description="Acidic residues" evidence="11">
    <location>
        <begin position="854"/>
        <end position="875"/>
    </location>
</feature>
<keyword evidence="6" id="KW-0540">Nuclease</keyword>
<evidence type="ECO:0000256" key="5">
    <source>
        <dbReference type="ARBA" id="ARBA00022694"/>
    </source>
</evidence>
<dbReference type="GO" id="GO:0046872">
    <property type="term" value="F:metal ion binding"/>
    <property type="evidence" value="ECO:0007669"/>
    <property type="project" value="UniProtKB-KW"/>
</dbReference>
<dbReference type="InterPro" id="IPR036866">
    <property type="entry name" value="RibonucZ/Hydroxyglut_hydro"/>
</dbReference>
<dbReference type="Gene3D" id="3.60.15.10">
    <property type="entry name" value="Ribonuclease Z/Hydroxyacylglutathione hydrolase-like"/>
    <property type="match status" value="2"/>
</dbReference>
<dbReference type="PANTHER" id="PTHR12553">
    <property type="entry name" value="ZINC PHOSPHODIESTERASE ELAC PROTEIN 2"/>
    <property type="match status" value="1"/>
</dbReference>
<dbReference type="Proteomes" id="UP000243797">
    <property type="component" value="Unassembled WGS sequence"/>
</dbReference>
<dbReference type="GO" id="GO:1990180">
    <property type="term" value="P:mitochondrial tRNA 3'-end processing"/>
    <property type="evidence" value="ECO:0007669"/>
    <property type="project" value="TreeGrafter"/>
</dbReference>
<evidence type="ECO:0000256" key="4">
    <source>
        <dbReference type="ARBA" id="ARBA00012477"/>
    </source>
</evidence>
<evidence type="ECO:0000256" key="10">
    <source>
        <dbReference type="ARBA" id="ARBA00022833"/>
    </source>
</evidence>
<keyword evidence="8" id="KW-0255">Endonuclease</keyword>
<evidence type="ECO:0000256" key="8">
    <source>
        <dbReference type="ARBA" id="ARBA00022759"/>
    </source>
</evidence>
<dbReference type="SUPFAM" id="SSF56281">
    <property type="entry name" value="Metallo-hydrolase/oxidoreductase"/>
    <property type="match status" value="2"/>
</dbReference>
<keyword evidence="9" id="KW-0378">Hydrolase</keyword>
<feature type="domain" description="tRNase Z endonuclease" evidence="12">
    <location>
        <begin position="6"/>
        <end position="68"/>
    </location>
</feature>
<gene>
    <name evidence="13" type="ORF">CAC42_7561</name>
</gene>
<evidence type="ECO:0000256" key="11">
    <source>
        <dbReference type="SAM" id="MobiDB-lite"/>
    </source>
</evidence>
<dbReference type="InterPro" id="IPR047151">
    <property type="entry name" value="RNZ2-like"/>
</dbReference>
<evidence type="ECO:0000256" key="1">
    <source>
        <dbReference type="ARBA" id="ARBA00000402"/>
    </source>
</evidence>
<evidence type="ECO:0000256" key="9">
    <source>
        <dbReference type="ARBA" id="ARBA00022801"/>
    </source>
</evidence>
<evidence type="ECO:0000256" key="3">
    <source>
        <dbReference type="ARBA" id="ARBA00007823"/>
    </source>
</evidence>
<feature type="region of interest" description="Disordered" evidence="11">
    <location>
        <begin position="939"/>
        <end position="1004"/>
    </location>
</feature>
<reference evidence="13 14" key="1">
    <citation type="submission" date="2017-06" db="EMBL/GenBank/DDBJ databases">
        <title>Draft genome sequence of a variant of Elsinoe murrayae.</title>
        <authorList>
            <person name="Cheng Q."/>
        </authorList>
    </citation>
    <scope>NUCLEOTIDE SEQUENCE [LARGE SCALE GENOMIC DNA]</scope>
    <source>
        <strain evidence="13 14">CQ-2017a</strain>
    </source>
</reference>
<evidence type="ECO:0000256" key="2">
    <source>
        <dbReference type="ARBA" id="ARBA00001947"/>
    </source>
</evidence>
<protein>
    <recommendedName>
        <fullName evidence="4">ribonuclease Z</fullName>
        <ecNumber evidence="4">3.1.26.11</ecNumber>
    </recommendedName>
</protein>
<accession>A0A2K1QT09</accession>
<keyword evidence="10" id="KW-0862">Zinc</keyword>
<evidence type="ECO:0000313" key="13">
    <source>
        <dbReference type="EMBL" id="PNS18192.1"/>
    </source>
</evidence>
<organism evidence="13 14">
    <name type="scientific">Sphaceloma murrayae</name>
    <dbReference type="NCBI Taxonomy" id="2082308"/>
    <lineage>
        <taxon>Eukaryota</taxon>
        <taxon>Fungi</taxon>
        <taxon>Dikarya</taxon>
        <taxon>Ascomycota</taxon>
        <taxon>Pezizomycotina</taxon>
        <taxon>Dothideomycetes</taxon>
        <taxon>Dothideomycetidae</taxon>
        <taxon>Myriangiales</taxon>
        <taxon>Elsinoaceae</taxon>
        <taxon>Sphaceloma</taxon>
    </lineage>
</organism>
<dbReference type="EC" id="3.1.26.11" evidence="4"/>
<dbReference type="CDD" id="cd07718">
    <property type="entry name" value="RNaseZ_ELAC1_ELAC2-C-term-like_MBL-fold"/>
    <property type="match status" value="1"/>
</dbReference>
<dbReference type="GO" id="GO:0005739">
    <property type="term" value="C:mitochondrion"/>
    <property type="evidence" value="ECO:0007669"/>
    <property type="project" value="TreeGrafter"/>
</dbReference>
<feature type="region of interest" description="Disordered" evidence="11">
    <location>
        <begin position="854"/>
        <end position="888"/>
    </location>
</feature>
<feature type="compositionally biased region" description="Acidic residues" evidence="11">
    <location>
        <begin position="995"/>
        <end position="1004"/>
    </location>
</feature>
<dbReference type="STRING" id="2082308.A0A2K1QT09"/>
<comment type="similarity">
    <text evidence="3">Belongs to the RNase Z family.</text>
</comment>
<evidence type="ECO:0000259" key="12">
    <source>
        <dbReference type="Pfam" id="PF13691"/>
    </source>
</evidence>
<keyword evidence="5" id="KW-0819">tRNA processing</keyword>
<dbReference type="FunCoup" id="A0A2K1QT09">
    <property type="interactions" value="1146"/>
</dbReference>
<comment type="cofactor">
    <cofactor evidence="2">
        <name>Zn(2+)</name>
        <dbReference type="ChEBI" id="CHEBI:29105"/>
    </cofactor>
</comment>
<dbReference type="InParanoid" id="A0A2K1QT09"/>
<dbReference type="EMBL" id="NKHZ01000043">
    <property type="protein sequence ID" value="PNS18192.1"/>
    <property type="molecule type" value="Genomic_DNA"/>
</dbReference>
<sequence length="1004" mass="110712">MKSYFQFLTTPTSDTKGTTLLVHFDRKRYLFGSAGEGLQRAVVQQGARVLKISEIFISGRTEWSNVGGLLGLVLVLADGASSSAAAIAEAVRAKVFGKTKSEDLSKDEHDRLRAQYQEKLDQEKASLTLYGPGNLNYMLATARRFIFRTSMPLVAHEVPAMSAERPSEDAGPATFLFKDDFIRVWGLSTPPLQPSAPFRNERKRSHEEMDDVADYSTSTTNGTNPSPSVLRQTESIVHEMFCSDWRIDRLFEFQLGHVKLPAKIFVKNPETRKIETYKGPLPDQPGYDPLTQVLIRNPWPGAVLAKRLPAPAPSPQSISYIVRTYPQRGKFDPKKAEALGLKDKSKWRLLTAGESLQNDKGDTISPDMVLEPPREATGFIVADLPTLDYVDPFLEQLSRIPDDIIGGIGAFTWILGPGVFDQTNLQAFMASKAGIQHMITAPDVCPDRITFDSASSATLKLHALDPTRYHKPFIRPSGKPKELAQNVLAADRGQMFQLEPVNKLSNDELTPPLDVSAVLNNVVPEAKTEADKAEQEIRDDPQLAAWASKVPDPNTEVITLGTGSALPSKYRNVSATLVRVPGWGNILLDSGENTVGQLRRMYSPSEFDAIMQDLRCIWVSHLHADHHLGTASVIKAWYQTVHSSTPRSPPLDVSSPSFNPVMHIHRSKGLIVMSDTAMLHWLWEYSQLEDFGFSHLIPVCVTPGTTKTGRNTLLNWFVPPTAPGTNAALSESVSSIRTRLAPFSLGFTDIQACAVSHCNNALAVSMTLPSGFKLSYSGDCRPSHRFTEIGKGTTLLVHEATFDDELRSDAVAKRHSTTGEALSVAAKMEAKAVVLTHFSQRYAKVPVIEYEEGEAQSTILEDDEGSGEGEDDLDDGQPTVGDKEGLEEGGLGKATFKLHANKDMKVCVAFDYMRVKVGDIAKMERYVPALLALYKGEELRREEEKKREKEAEELRKAAKGKGGKKQQRQEAGSGKTEGSNGKKGRPQQQRKSSEMDLDGEQTQR</sequence>
<keyword evidence="14" id="KW-1185">Reference proteome</keyword>
<feature type="compositionally biased region" description="Basic residues" evidence="11">
    <location>
        <begin position="957"/>
        <end position="966"/>
    </location>
</feature>
<dbReference type="PANTHER" id="PTHR12553:SF49">
    <property type="entry name" value="ZINC PHOSPHODIESTERASE ELAC PROTEIN 2"/>
    <property type="match status" value="1"/>
</dbReference>
<dbReference type="GO" id="GO:0042781">
    <property type="term" value="F:3'-tRNA processing endoribonuclease activity"/>
    <property type="evidence" value="ECO:0007669"/>
    <property type="project" value="UniProtKB-EC"/>
</dbReference>
<evidence type="ECO:0000256" key="7">
    <source>
        <dbReference type="ARBA" id="ARBA00022723"/>
    </source>
</evidence>
<proteinExistence type="inferred from homology"/>
<name>A0A2K1QT09_9PEZI</name>
<evidence type="ECO:0000313" key="14">
    <source>
        <dbReference type="Proteomes" id="UP000243797"/>
    </source>
</evidence>
<dbReference type="AlphaFoldDB" id="A0A2K1QT09"/>
<feature type="compositionally biased region" description="Basic and acidic residues" evidence="11">
    <location>
        <begin position="939"/>
        <end position="956"/>
    </location>
</feature>
<evidence type="ECO:0000256" key="6">
    <source>
        <dbReference type="ARBA" id="ARBA00022722"/>
    </source>
</evidence>
<comment type="catalytic activity">
    <reaction evidence="1">
        <text>Endonucleolytic cleavage of RNA, removing extra 3' nucleotides from tRNA precursor, generating 3' termini of tRNAs. A 3'-hydroxy group is left at the tRNA terminus and a 5'-phosphoryl group is left at the trailer molecule.</text>
        <dbReference type="EC" id="3.1.26.11"/>
    </reaction>
</comment>
<keyword evidence="7" id="KW-0479">Metal-binding</keyword>
<dbReference type="InterPro" id="IPR027794">
    <property type="entry name" value="tRNase_Z_dom"/>
</dbReference>